<comment type="caution">
    <text evidence="10">The sequence shown here is derived from an EMBL/GenBank/DDBJ whole genome shotgun (WGS) entry which is preliminary data.</text>
</comment>
<dbReference type="HAMAP" id="MF_01924">
    <property type="entry name" value="A_A_dipeptidase"/>
    <property type="match status" value="1"/>
</dbReference>
<comment type="function">
    <text evidence="9">Catalyzes hydrolysis of the D-alanyl-D-alanine dipeptide.</text>
</comment>
<evidence type="ECO:0000256" key="2">
    <source>
        <dbReference type="ARBA" id="ARBA00022670"/>
    </source>
</evidence>
<evidence type="ECO:0000256" key="7">
    <source>
        <dbReference type="ARBA" id="ARBA00023049"/>
    </source>
</evidence>
<dbReference type="GO" id="GO:0008237">
    <property type="term" value="F:metallopeptidase activity"/>
    <property type="evidence" value="ECO:0007669"/>
    <property type="project" value="UniProtKB-KW"/>
</dbReference>
<dbReference type="PANTHER" id="PTHR43126:SF1">
    <property type="entry name" value="D-ALANYL-D-ALANINE DIPEPTIDASE"/>
    <property type="match status" value="1"/>
</dbReference>
<keyword evidence="6 9" id="KW-0224">Dipeptidase</keyword>
<dbReference type="GO" id="GO:0006508">
    <property type="term" value="P:proteolysis"/>
    <property type="evidence" value="ECO:0007669"/>
    <property type="project" value="UniProtKB-KW"/>
</dbReference>
<dbReference type="GO" id="GO:0008270">
    <property type="term" value="F:zinc ion binding"/>
    <property type="evidence" value="ECO:0007669"/>
    <property type="project" value="UniProtKB-UniRule"/>
</dbReference>
<reference evidence="10" key="1">
    <citation type="submission" date="2022-06" db="EMBL/GenBank/DDBJ databases">
        <title>Solitalea sp. MAHUQ-68 isolated from rhizospheric soil.</title>
        <authorList>
            <person name="Huq M.A."/>
        </authorList>
    </citation>
    <scope>NUCLEOTIDE SEQUENCE</scope>
    <source>
        <strain evidence="10">MAHUQ-68</strain>
    </source>
</reference>
<evidence type="ECO:0000313" key="10">
    <source>
        <dbReference type="EMBL" id="MCO4292817.1"/>
    </source>
</evidence>
<organism evidence="10 11">
    <name type="scientific">Solitalea agri</name>
    <dbReference type="NCBI Taxonomy" id="2953739"/>
    <lineage>
        <taxon>Bacteria</taxon>
        <taxon>Pseudomonadati</taxon>
        <taxon>Bacteroidota</taxon>
        <taxon>Sphingobacteriia</taxon>
        <taxon>Sphingobacteriales</taxon>
        <taxon>Sphingobacteriaceae</taxon>
        <taxon>Solitalea</taxon>
    </lineage>
</organism>
<feature type="binding site" evidence="9">
    <location>
        <position position="150"/>
    </location>
    <ligand>
        <name>Zn(2+)</name>
        <dbReference type="ChEBI" id="CHEBI:29105"/>
        <note>catalytic</note>
    </ligand>
</feature>
<dbReference type="InterPro" id="IPR000755">
    <property type="entry name" value="A_A_dipeptidase"/>
</dbReference>
<keyword evidence="4 9" id="KW-0378">Hydrolase</keyword>
<evidence type="ECO:0000313" key="11">
    <source>
        <dbReference type="Proteomes" id="UP001155182"/>
    </source>
</evidence>
<evidence type="ECO:0000256" key="9">
    <source>
        <dbReference type="HAMAP-Rule" id="MF_01924"/>
    </source>
</evidence>
<feature type="site" description="Transition state stabilizer" evidence="9">
    <location>
        <position position="116"/>
    </location>
</feature>
<comment type="catalytic activity">
    <reaction evidence="1 9">
        <text>D-alanyl-D-alanine + H2O = 2 D-alanine</text>
        <dbReference type="Rhea" id="RHEA:20661"/>
        <dbReference type="ChEBI" id="CHEBI:15377"/>
        <dbReference type="ChEBI" id="CHEBI:57416"/>
        <dbReference type="ChEBI" id="CHEBI:57822"/>
        <dbReference type="EC" id="3.4.13.22"/>
    </reaction>
</comment>
<evidence type="ECO:0000256" key="8">
    <source>
        <dbReference type="ARBA" id="ARBA00023316"/>
    </source>
</evidence>
<gene>
    <name evidence="10" type="ORF">NF867_08095</name>
</gene>
<keyword evidence="3 9" id="KW-0479">Metal-binding</keyword>
<dbReference type="InterPro" id="IPR009045">
    <property type="entry name" value="Zn_M74/Hedgehog-like"/>
</dbReference>
<proteinExistence type="inferred from homology"/>
<dbReference type="RefSeq" id="WP_252587310.1">
    <property type="nucleotide sequence ID" value="NZ_JAMWYS010000028.1"/>
</dbReference>
<dbReference type="PANTHER" id="PTHR43126">
    <property type="entry name" value="D-ALANYL-D-ALANINE DIPEPTIDASE"/>
    <property type="match status" value="1"/>
</dbReference>
<dbReference type="EMBL" id="JAMWYS010000028">
    <property type="protein sequence ID" value="MCO4292817.1"/>
    <property type="molecule type" value="Genomic_DNA"/>
</dbReference>
<feature type="active site" description="Proton donor/acceptor" evidence="9">
    <location>
        <position position="208"/>
    </location>
</feature>
<keyword evidence="2 9" id="KW-0645">Protease</keyword>
<dbReference type="Gene3D" id="3.30.1380.10">
    <property type="match status" value="1"/>
</dbReference>
<feature type="binding site" evidence="9">
    <location>
        <position position="143"/>
    </location>
    <ligand>
        <name>Zn(2+)</name>
        <dbReference type="ChEBI" id="CHEBI:29105"/>
        <note>catalytic</note>
    </ligand>
</feature>
<dbReference type="GO" id="GO:0160237">
    <property type="term" value="F:D-Ala-D-Ala dipeptidase activity"/>
    <property type="evidence" value="ECO:0007669"/>
    <property type="project" value="UniProtKB-EC"/>
</dbReference>
<dbReference type="GO" id="GO:0071555">
    <property type="term" value="P:cell wall organization"/>
    <property type="evidence" value="ECO:0007669"/>
    <property type="project" value="UniProtKB-KW"/>
</dbReference>
<dbReference type="SUPFAM" id="SSF55166">
    <property type="entry name" value="Hedgehog/DD-peptidase"/>
    <property type="match status" value="1"/>
</dbReference>
<keyword evidence="7 9" id="KW-0482">Metalloprotease</keyword>
<feature type="binding site" evidence="9">
    <location>
        <position position="211"/>
    </location>
    <ligand>
        <name>Zn(2+)</name>
        <dbReference type="ChEBI" id="CHEBI:29105"/>
        <note>catalytic</note>
    </ligand>
</feature>
<comment type="similarity">
    <text evidence="9">Belongs to the peptidase M15D family.</text>
</comment>
<dbReference type="EC" id="3.4.13.22" evidence="9"/>
<evidence type="ECO:0000256" key="5">
    <source>
        <dbReference type="ARBA" id="ARBA00022833"/>
    </source>
</evidence>
<dbReference type="Pfam" id="PF01427">
    <property type="entry name" value="Peptidase_M15"/>
    <property type="match status" value="1"/>
</dbReference>
<keyword evidence="8" id="KW-0961">Cell wall biogenesis/degradation</keyword>
<dbReference type="AlphaFoldDB" id="A0A9X2F189"/>
<evidence type="ECO:0000256" key="3">
    <source>
        <dbReference type="ARBA" id="ARBA00022723"/>
    </source>
</evidence>
<keyword evidence="5 9" id="KW-0862">Zinc</keyword>
<evidence type="ECO:0000256" key="4">
    <source>
        <dbReference type="ARBA" id="ARBA00022801"/>
    </source>
</evidence>
<accession>A0A9X2F189</accession>
<dbReference type="CDD" id="cd14840">
    <property type="entry name" value="D-Ala-D-Ala_dipeptidase_Aad"/>
    <property type="match status" value="1"/>
</dbReference>
<name>A0A9X2F189_9SPHI</name>
<keyword evidence="11" id="KW-1185">Reference proteome</keyword>
<sequence length="237" mass="27462">MTKEFFALPLIALFFSGPGFCQDVPQNKYGLKVVANIGLYQQQVNNDSAKALIEIQKEIPNIALDIRYASTNNFMHEKMYNLAKAYTRLPVLSALKNVQKELNEKGLGLKIFDAYRPYTITVAFYEKQKDSIFVATPWKGSRHNRGCAIDLTIINLKNGKELEMPTPFDDFTEKANTDYPHLPKKVIENRQLLKDIMTKNGFTAYKDEWWHFDFNGWKEFDVTDISFEDLQRLQTLN</sequence>
<evidence type="ECO:0000256" key="1">
    <source>
        <dbReference type="ARBA" id="ARBA00001362"/>
    </source>
</evidence>
<comment type="cofactor">
    <cofactor evidence="9">
        <name>Zn(2+)</name>
        <dbReference type="ChEBI" id="CHEBI:29105"/>
    </cofactor>
    <text evidence="9">Binds 1 zinc ion per subunit.</text>
</comment>
<evidence type="ECO:0000256" key="6">
    <source>
        <dbReference type="ARBA" id="ARBA00022997"/>
    </source>
</evidence>
<protein>
    <recommendedName>
        <fullName evidence="9">D-alanyl-D-alanine dipeptidase</fullName>
        <shortName evidence="9">D-Ala-D-Ala dipeptidase</shortName>
        <ecNumber evidence="9">3.4.13.22</ecNumber>
    </recommendedName>
</protein>
<dbReference type="Proteomes" id="UP001155182">
    <property type="component" value="Unassembled WGS sequence"/>
</dbReference>